<evidence type="ECO:0000313" key="2">
    <source>
        <dbReference type="Proteomes" id="UP000318815"/>
    </source>
</evidence>
<keyword evidence="2" id="KW-1185">Reference proteome</keyword>
<dbReference type="Proteomes" id="UP000318815">
    <property type="component" value="Unassembled WGS sequence"/>
</dbReference>
<comment type="caution">
    <text evidence="1">The sequence shown here is derived from an EMBL/GenBank/DDBJ whole genome shotgun (WGS) entry which is preliminary data.</text>
</comment>
<organism evidence="1 2">
    <name type="scientific">Chitinophaga pinensis</name>
    <dbReference type="NCBI Taxonomy" id="79329"/>
    <lineage>
        <taxon>Bacteria</taxon>
        <taxon>Pseudomonadati</taxon>
        <taxon>Bacteroidota</taxon>
        <taxon>Chitinophagia</taxon>
        <taxon>Chitinophagales</taxon>
        <taxon>Chitinophagaceae</taxon>
        <taxon>Chitinophaga</taxon>
    </lineage>
</organism>
<dbReference type="RefSeq" id="WP_146306543.1">
    <property type="nucleotide sequence ID" value="NZ_VOHS01000019.1"/>
</dbReference>
<sequence>MKPVTCYIKERSLLARLAARYMGGNQIAMVIGKTIHLHGATREDFLSHKWWVRHEICHVMQYRELGLIPFLWKYLWECARVGYYANRFEVEARAAEHDSAIMERVVIV</sequence>
<reference evidence="1 2" key="1">
    <citation type="submission" date="2019-08" db="EMBL/GenBank/DDBJ databases">
        <title>Whole genome sequencing of chitin degrading bacteria Chitinophaga pinensis YS16.</title>
        <authorList>
            <person name="Singh R.P."/>
            <person name="Manchanda G."/>
            <person name="Maurya I.K."/>
            <person name="Joshi N.K."/>
            <person name="Srivastava A.K."/>
        </authorList>
    </citation>
    <scope>NUCLEOTIDE SEQUENCE [LARGE SCALE GENOMIC DNA]</scope>
    <source>
        <strain evidence="1 2">YS-16</strain>
    </source>
</reference>
<dbReference type="AlphaFoldDB" id="A0A5C6LUH3"/>
<protein>
    <submittedName>
        <fullName evidence="1">DUF4157 domain-containing protein</fullName>
    </submittedName>
</protein>
<dbReference type="EMBL" id="VOHS01000019">
    <property type="protein sequence ID" value="TWV99105.1"/>
    <property type="molecule type" value="Genomic_DNA"/>
</dbReference>
<accession>A0A5C6LUH3</accession>
<name>A0A5C6LUH3_9BACT</name>
<evidence type="ECO:0000313" key="1">
    <source>
        <dbReference type="EMBL" id="TWV99105.1"/>
    </source>
</evidence>
<proteinExistence type="predicted"/>
<gene>
    <name evidence="1" type="ORF">FEF09_18655</name>
</gene>
<dbReference type="OrthoDB" id="679343at2"/>